<gene>
    <name evidence="2" type="ORF">SCP_0301180</name>
</gene>
<dbReference type="AlphaFoldDB" id="A0A401GE67"/>
<dbReference type="Proteomes" id="UP000287166">
    <property type="component" value="Unassembled WGS sequence"/>
</dbReference>
<organism evidence="2 3">
    <name type="scientific">Sparassis crispa</name>
    <dbReference type="NCBI Taxonomy" id="139825"/>
    <lineage>
        <taxon>Eukaryota</taxon>
        <taxon>Fungi</taxon>
        <taxon>Dikarya</taxon>
        <taxon>Basidiomycota</taxon>
        <taxon>Agaricomycotina</taxon>
        <taxon>Agaricomycetes</taxon>
        <taxon>Polyporales</taxon>
        <taxon>Sparassidaceae</taxon>
        <taxon>Sparassis</taxon>
    </lineage>
</organism>
<name>A0A401GE67_9APHY</name>
<protein>
    <submittedName>
        <fullName evidence="2">Uncharacterized protein</fullName>
    </submittedName>
</protein>
<dbReference type="RefSeq" id="XP_027611316.1">
    <property type="nucleotide sequence ID" value="XM_027755515.1"/>
</dbReference>
<comment type="caution">
    <text evidence="2">The sequence shown here is derived from an EMBL/GenBank/DDBJ whole genome shotgun (WGS) entry which is preliminary data.</text>
</comment>
<evidence type="ECO:0000313" key="2">
    <source>
        <dbReference type="EMBL" id="GBE80403.1"/>
    </source>
</evidence>
<proteinExistence type="predicted"/>
<dbReference type="EMBL" id="BFAD01000003">
    <property type="protein sequence ID" value="GBE80403.1"/>
    <property type="molecule type" value="Genomic_DNA"/>
</dbReference>
<dbReference type="InParanoid" id="A0A401GE67"/>
<evidence type="ECO:0000256" key="1">
    <source>
        <dbReference type="SAM" id="MobiDB-lite"/>
    </source>
</evidence>
<feature type="region of interest" description="Disordered" evidence="1">
    <location>
        <begin position="1"/>
        <end position="56"/>
    </location>
</feature>
<keyword evidence="3" id="KW-1185">Reference proteome</keyword>
<accession>A0A401GE67</accession>
<dbReference type="GeneID" id="38777320"/>
<evidence type="ECO:0000313" key="3">
    <source>
        <dbReference type="Proteomes" id="UP000287166"/>
    </source>
</evidence>
<reference evidence="2 3" key="1">
    <citation type="journal article" date="2018" name="Sci. Rep.">
        <title>Genome sequence of the cauliflower mushroom Sparassis crispa (Hanabiratake) and its association with beneficial usage.</title>
        <authorList>
            <person name="Kiyama R."/>
            <person name="Furutani Y."/>
            <person name="Kawaguchi K."/>
            <person name="Nakanishi T."/>
        </authorList>
    </citation>
    <scope>NUCLEOTIDE SEQUENCE [LARGE SCALE GENOMIC DNA]</scope>
</reference>
<sequence>MPEPTGMGMSDNDEDYDSHPIHLQGGNSDLSHLHAHLHSPLSPPVPHVPASSSEDVTERLNTLSKQLESVLELSHSLEM</sequence>